<gene>
    <name evidence="12" type="ORF">SAPINGB_P004774</name>
</gene>
<reference evidence="12 13" key="1">
    <citation type="submission" date="2019-09" db="EMBL/GenBank/DDBJ databases">
        <authorList>
            <person name="Brejova B."/>
        </authorList>
    </citation>
    <scope>NUCLEOTIDE SEQUENCE [LARGE SCALE GENOMIC DNA]</scope>
</reference>
<feature type="compositionally biased region" description="Low complexity" evidence="10">
    <location>
        <begin position="220"/>
        <end position="235"/>
    </location>
</feature>
<protein>
    <recommendedName>
        <fullName evidence="11">C2H2-type domain-containing protein</fullName>
    </recommendedName>
</protein>
<keyword evidence="7" id="KW-0804">Transcription</keyword>
<dbReference type="InterPro" id="IPR013087">
    <property type="entry name" value="Znf_C2H2_type"/>
</dbReference>
<evidence type="ECO:0000313" key="13">
    <source>
        <dbReference type="Proteomes" id="UP000398389"/>
    </source>
</evidence>
<keyword evidence="2" id="KW-0479">Metal-binding</keyword>
<keyword evidence="8" id="KW-0539">Nucleus</keyword>
<dbReference type="GO" id="GO:0006357">
    <property type="term" value="P:regulation of transcription by RNA polymerase II"/>
    <property type="evidence" value="ECO:0007669"/>
    <property type="project" value="UniProtKB-ARBA"/>
</dbReference>
<feature type="compositionally biased region" description="Low complexity" evidence="10">
    <location>
        <begin position="442"/>
        <end position="457"/>
    </location>
</feature>
<keyword evidence="13" id="KW-1185">Reference proteome</keyword>
<dbReference type="PANTHER" id="PTHR16515">
    <property type="entry name" value="PR DOMAIN ZINC FINGER PROTEIN"/>
    <property type="match status" value="1"/>
</dbReference>
<dbReference type="Pfam" id="PF00096">
    <property type="entry name" value="zf-C2H2"/>
    <property type="match status" value="2"/>
</dbReference>
<comment type="subcellular location">
    <subcellularLocation>
        <location evidence="1">Nucleus</location>
    </subcellularLocation>
</comment>
<evidence type="ECO:0000256" key="2">
    <source>
        <dbReference type="ARBA" id="ARBA00022723"/>
    </source>
</evidence>
<feature type="compositionally biased region" description="Low complexity" evidence="10">
    <location>
        <begin position="256"/>
        <end position="282"/>
    </location>
</feature>
<evidence type="ECO:0000256" key="8">
    <source>
        <dbReference type="ARBA" id="ARBA00023242"/>
    </source>
</evidence>
<dbReference type="GeneID" id="43583589"/>
<accession>A0A5E8C1M4</accession>
<evidence type="ECO:0000256" key="5">
    <source>
        <dbReference type="ARBA" id="ARBA00022833"/>
    </source>
</evidence>
<dbReference type="PANTHER" id="PTHR16515:SF57">
    <property type="entry name" value="ZINC FINGER PROTEIN 154-LIKE"/>
    <property type="match status" value="1"/>
</dbReference>
<dbReference type="InterPro" id="IPR050331">
    <property type="entry name" value="Zinc_finger"/>
</dbReference>
<name>A0A5E8C1M4_9ASCO</name>
<dbReference type="SMART" id="SM00355">
    <property type="entry name" value="ZnF_C2H2"/>
    <property type="match status" value="2"/>
</dbReference>
<dbReference type="PROSITE" id="PS50157">
    <property type="entry name" value="ZINC_FINGER_C2H2_2"/>
    <property type="match status" value="2"/>
</dbReference>
<dbReference type="GO" id="GO:0008270">
    <property type="term" value="F:zinc ion binding"/>
    <property type="evidence" value="ECO:0007669"/>
    <property type="project" value="UniProtKB-KW"/>
</dbReference>
<evidence type="ECO:0000256" key="4">
    <source>
        <dbReference type="ARBA" id="ARBA00022771"/>
    </source>
</evidence>
<keyword evidence="4 9" id="KW-0863">Zinc-finger</keyword>
<evidence type="ECO:0000256" key="1">
    <source>
        <dbReference type="ARBA" id="ARBA00004123"/>
    </source>
</evidence>
<feature type="domain" description="C2H2-type" evidence="11">
    <location>
        <begin position="466"/>
        <end position="493"/>
    </location>
</feature>
<keyword evidence="3" id="KW-0677">Repeat</keyword>
<dbReference type="OrthoDB" id="654211at2759"/>
<evidence type="ECO:0000256" key="7">
    <source>
        <dbReference type="ARBA" id="ARBA00023163"/>
    </source>
</evidence>
<sequence length="542" mass="57776">MSSSTWFPLDSFTTVQPQADVTAGDNVVSEMLHLYISNASQHHPEIEETGSLLTEAQPIAGFDSINSSVSFPEDVLVTPVSKIIPRSMASTNLASLTSTGYLMAVTQTPQNAFNLDKSTSSFVTPLAASSSQVSPAFSFVTPQSAFISQPEFTPSYSAPISPHMIQPVENIQPTPTSAAPSTFHTTNSISFTPVSTQPQGVTFKTLEPIYTVKPSDPNMSLSELTLDSTSSSGSDPNPKLEVAESNAPEEITGSNPFYSPPSYFSTTSSPCEDPSSPPSLIHSDSISSISSYCSIESATSSSLSLASSRSISPLSAVPNSPQNVIVVDPSTSVDPFASQPSQLVPQPPTQVLHTIPMASYSHEPMKAIPITYSTPTHPSHIYHPSPSFSSSNMTPAAAAAAASAAAANLALTLTSGYPRVPHGQGCVSGSNTPTRLTRRSRGNSASSVSSGICGGRISRSDGEKPHRCVHCNKFFRRLEHLKRHAKIHTDERPFQCDVPECGRRFSRSDNLRAHRKTHMKKGGRNLFIEGLEADIAIVPIEK</sequence>
<dbReference type="Gene3D" id="3.30.160.60">
    <property type="entry name" value="Classic Zinc Finger"/>
    <property type="match status" value="2"/>
</dbReference>
<evidence type="ECO:0000256" key="9">
    <source>
        <dbReference type="PROSITE-ProRule" id="PRU00042"/>
    </source>
</evidence>
<proteinExistence type="predicted"/>
<dbReference type="AlphaFoldDB" id="A0A5E8C1M4"/>
<dbReference type="EMBL" id="CABVLU010000003">
    <property type="protein sequence ID" value="VVT55860.1"/>
    <property type="molecule type" value="Genomic_DNA"/>
</dbReference>
<evidence type="ECO:0000256" key="10">
    <source>
        <dbReference type="SAM" id="MobiDB-lite"/>
    </source>
</evidence>
<evidence type="ECO:0000259" key="11">
    <source>
        <dbReference type="PROSITE" id="PS50157"/>
    </source>
</evidence>
<evidence type="ECO:0000256" key="3">
    <source>
        <dbReference type="ARBA" id="ARBA00022737"/>
    </source>
</evidence>
<keyword evidence="5" id="KW-0862">Zinc</keyword>
<dbReference type="SUPFAM" id="SSF57667">
    <property type="entry name" value="beta-beta-alpha zinc fingers"/>
    <property type="match status" value="1"/>
</dbReference>
<dbReference type="RefSeq" id="XP_031855380.1">
    <property type="nucleotide sequence ID" value="XM_031999489.1"/>
</dbReference>
<evidence type="ECO:0000256" key="6">
    <source>
        <dbReference type="ARBA" id="ARBA00023015"/>
    </source>
</evidence>
<organism evidence="12 13">
    <name type="scientific">Magnusiomyces paraingens</name>
    <dbReference type="NCBI Taxonomy" id="2606893"/>
    <lineage>
        <taxon>Eukaryota</taxon>
        <taxon>Fungi</taxon>
        <taxon>Dikarya</taxon>
        <taxon>Ascomycota</taxon>
        <taxon>Saccharomycotina</taxon>
        <taxon>Dipodascomycetes</taxon>
        <taxon>Dipodascales</taxon>
        <taxon>Dipodascaceae</taxon>
        <taxon>Magnusiomyces</taxon>
    </lineage>
</organism>
<dbReference type="GO" id="GO:0005634">
    <property type="term" value="C:nucleus"/>
    <property type="evidence" value="ECO:0007669"/>
    <property type="project" value="UniProtKB-SubCell"/>
</dbReference>
<dbReference type="FunFam" id="3.30.160.60:FF:001289">
    <property type="entry name" value="Zinc finger protein 574"/>
    <property type="match status" value="1"/>
</dbReference>
<dbReference type="Proteomes" id="UP000398389">
    <property type="component" value="Unassembled WGS sequence"/>
</dbReference>
<keyword evidence="6" id="KW-0805">Transcription regulation</keyword>
<dbReference type="FunFam" id="3.30.160.60:FF:000630">
    <property type="entry name" value="Zinc finger protein 180"/>
    <property type="match status" value="1"/>
</dbReference>
<evidence type="ECO:0000313" key="12">
    <source>
        <dbReference type="EMBL" id="VVT55860.1"/>
    </source>
</evidence>
<dbReference type="PROSITE" id="PS00028">
    <property type="entry name" value="ZINC_FINGER_C2H2_1"/>
    <property type="match status" value="2"/>
</dbReference>
<feature type="region of interest" description="Disordered" evidence="10">
    <location>
        <begin position="212"/>
        <end position="282"/>
    </location>
</feature>
<feature type="region of interest" description="Disordered" evidence="10">
    <location>
        <begin position="424"/>
        <end position="464"/>
    </location>
</feature>
<dbReference type="InterPro" id="IPR036236">
    <property type="entry name" value="Znf_C2H2_sf"/>
</dbReference>
<feature type="domain" description="C2H2-type" evidence="11">
    <location>
        <begin position="494"/>
        <end position="523"/>
    </location>
</feature>